<evidence type="ECO:0000256" key="8">
    <source>
        <dbReference type="ARBA" id="ARBA00022989"/>
    </source>
</evidence>
<feature type="domain" description="HAMP" evidence="13">
    <location>
        <begin position="193"/>
        <end position="247"/>
    </location>
</feature>
<evidence type="ECO:0000313" key="15">
    <source>
        <dbReference type="Proteomes" id="UP000282674"/>
    </source>
</evidence>
<dbReference type="InterPro" id="IPR050428">
    <property type="entry name" value="TCS_sensor_his_kinase"/>
</dbReference>
<dbReference type="SUPFAM" id="SSF47384">
    <property type="entry name" value="Homodimeric domain of signal transducing histidine kinase"/>
    <property type="match status" value="1"/>
</dbReference>
<evidence type="ECO:0000256" key="3">
    <source>
        <dbReference type="ARBA" id="ARBA00012438"/>
    </source>
</evidence>
<dbReference type="CDD" id="cd06225">
    <property type="entry name" value="HAMP"/>
    <property type="match status" value="1"/>
</dbReference>
<dbReference type="OrthoDB" id="9786919at2"/>
<dbReference type="Gene3D" id="6.10.340.10">
    <property type="match status" value="1"/>
</dbReference>
<name>A0A3M2LZG7_9ACTN</name>
<keyword evidence="8 11" id="KW-1133">Transmembrane helix</keyword>
<dbReference type="SMART" id="SM00304">
    <property type="entry name" value="HAMP"/>
    <property type="match status" value="1"/>
</dbReference>
<dbReference type="PROSITE" id="PS50885">
    <property type="entry name" value="HAMP"/>
    <property type="match status" value="1"/>
</dbReference>
<keyword evidence="7 14" id="KW-0418">Kinase</keyword>
<dbReference type="SUPFAM" id="SSF55874">
    <property type="entry name" value="ATPase domain of HSP90 chaperone/DNA topoisomerase II/histidine kinase"/>
    <property type="match status" value="1"/>
</dbReference>
<dbReference type="EMBL" id="RFFG01000034">
    <property type="protein sequence ID" value="RMI42320.1"/>
    <property type="molecule type" value="Genomic_DNA"/>
</dbReference>
<evidence type="ECO:0000256" key="6">
    <source>
        <dbReference type="ARBA" id="ARBA00022692"/>
    </source>
</evidence>
<dbReference type="InterPro" id="IPR003661">
    <property type="entry name" value="HisK_dim/P_dom"/>
</dbReference>
<dbReference type="InterPro" id="IPR036890">
    <property type="entry name" value="HATPase_C_sf"/>
</dbReference>
<sequence length="493" mass="52221">MSLRTRLLCLSIALVAVGLLAAGAVVTFGLRGYLQGRLDDRLLFTGEIAARVPLPPTSNNRASIRPLSVLGDTTATIVNDRGDVIRVYDAGTPLPGGGPRLPRLDRAAVTAKGKKPFTVPALNGDHDWRVITLPRSGENLLGPPEPGGTSGSVAIATSLDEIQRTVARTGFYSLTAGLALLAVLTAAGWFAVRSGLRPLTRIEETATAIAAGDYSHRVPELAGPRTEVGRLTTALNRMLDEIDAAFRARDEAEARTRRFFADAGHELRTPLVGIRGYTDLYRLGALPTRADVDRTMDRIAGESARLTRLVEDMFLLARVDEAAHGSAFALDLAPMDLRTLAADALHDVRALDAARPVTLTGPGGGRPSSAPALADEARLRQVVTNLVGNAVAHTPPGTPVRIGVGTIGDHAVIEVADQGPGLTPEERRHVFDRFYRTDASRDRTTGGSGLGLPIAQALVTAHNGRLDLDTTPGEGATFRVVLPLLKDSTHPDA</sequence>
<dbReference type="Proteomes" id="UP000282674">
    <property type="component" value="Unassembled WGS sequence"/>
</dbReference>
<comment type="caution">
    <text evidence="14">The sequence shown here is derived from an EMBL/GenBank/DDBJ whole genome shotgun (WGS) entry which is preliminary data.</text>
</comment>
<keyword evidence="10 11" id="KW-0472">Membrane</keyword>
<evidence type="ECO:0000259" key="13">
    <source>
        <dbReference type="PROSITE" id="PS50885"/>
    </source>
</evidence>
<dbReference type="GO" id="GO:0005886">
    <property type="term" value="C:plasma membrane"/>
    <property type="evidence" value="ECO:0007669"/>
    <property type="project" value="UniProtKB-SubCell"/>
</dbReference>
<feature type="domain" description="Histidine kinase" evidence="12">
    <location>
        <begin position="262"/>
        <end position="486"/>
    </location>
</feature>
<evidence type="ECO:0000256" key="7">
    <source>
        <dbReference type="ARBA" id="ARBA00022777"/>
    </source>
</evidence>
<accession>A0A3M2LZG7</accession>
<dbReference type="InterPro" id="IPR003594">
    <property type="entry name" value="HATPase_dom"/>
</dbReference>
<dbReference type="InterPro" id="IPR036097">
    <property type="entry name" value="HisK_dim/P_sf"/>
</dbReference>
<evidence type="ECO:0000313" key="14">
    <source>
        <dbReference type="EMBL" id="RMI42320.1"/>
    </source>
</evidence>
<keyword evidence="15" id="KW-1185">Reference proteome</keyword>
<evidence type="ECO:0000256" key="9">
    <source>
        <dbReference type="ARBA" id="ARBA00023012"/>
    </source>
</evidence>
<evidence type="ECO:0000256" key="4">
    <source>
        <dbReference type="ARBA" id="ARBA00022553"/>
    </source>
</evidence>
<keyword evidence="5" id="KW-0808">Transferase</keyword>
<dbReference type="Pfam" id="PF00512">
    <property type="entry name" value="HisKA"/>
    <property type="match status" value="1"/>
</dbReference>
<evidence type="ECO:0000256" key="5">
    <source>
        <dbReference type="ARBA" id="ARBA00022679"/>
    </source>
</evidence>
<evidence type="ECO:0000256" key="11">
    <source>
        <dbReference type="SAM" id="Phobius"/>
    </source>
</evidence>
<dbReference type="AlphaFoldDB" id="A0A3M2LZG7"/>
<evidence type="ECO:0000256" key="1">
    <source>
        <dbReference type="ARBA" id="ARBA00000085"/>
    </source>
</evidence>
<keyword evidence="4" id="KW-0597">Phosphoprotein</keyword>
<dbReference type="FunFam" id="3.30.565.10:FF:000006">
    <property type="entry name" value="Sensor histidine kinase WalK"/>
    <property type="match status" value="1"/>
</dbReference>
<evidence type="ECO:0000256" key="2">
    <source>
        <dbReference type="ARBA" id="ARBA00004236"/>
    </source>
</evidence>
<proteinExistence type="predicted"/>
<dbReference type="PROSITE" id="PS50109">
    <property type="entry name" value="HIS_KIN"/>
    <property type="match status" value="1"/>
</dbReference>
<feature type="transmembrane region" description="Helical" evidence="11">
    <location>
        <begin position="171"/>
        <end position="192"/>
    </location>
</feature>
<dbReference type="Gene3D" id="3.30.565.10">
    <property type="entry name" value="Histidine kinase-like ATPase, C-terminal domain"/>
    <property type="match status" value="1"/>
</dbReference>
<dbReference type="CDD" id="cd00082">
    <property type="entry name" value="HisKA"/>
    <property type="match status" value="1"/>
</dbReference>
<dbReference type="SMART" id="SM00387">
    <property type="entry name" value="HATPase_c"/>
    <property type="match status" value="1"/>
</dbReference>
<dbReference type="SMART" id="SM00388">
    <property type="entry name" value="HisKA"/>
    <property type="match status" value="1"/>
</dbReference>
<dbReference type="Pfam" id="PF02518">
    <property type="entry name" value="HATPase_c"/>
    <property type="match status" value="1"/>
</dbReference>
<dbReference type="Pfam" id="PF00672">
    <property type="entry name" value="HAMP"/>
    <property type="match status" value="1"/>
</dbReference>
<dbReference type="PRINTS" id="PR00344">
    <property type="entry name" value="BCTRLSENSOR"/>
</dbReference>
<dbReference type="SUPFAM" id="SSF158472">
    <property type="entry name" value="HAMP domain-like"/>
    <property type="match status" value="1"/>
</dbReference>
<dbReference type="PANTHER" id="PTHR45436">
    <property type="entry name" value="SENSOR HISTIDINE KINASE YKOH"/>
    <property type="match status" value="1"/>
</dbReference>
<dbReference type="EC" id="2.7.13.3" evidence="3"/>
<organism evidence="14 15">
    <name type="scientific">Actinomadura harenae</name>
    <dbReference type="NCBI Taxonomy" id="2483351"/>
    <lineage>
        <taxon>Bacteria</taxon>
        <taxon>Bacillati</taxon>
        <taxon>Actinomycetota</taxon>
        <taxon>Actinomycetes</taxon>
        <taxon>Streptosporangiales</taxon>
        <taxon>Thermomonosporaceae</taxon>
        <taxon>Actinomadura</taxon>
    </lineage>
</organism>
<dbReference type="PANTHER" id="PTHR45436:SF5">
    <property type="entry name" value="SENSOR HISTIDINE KINASE TRCS"/>
    <property type="match status" value="1"/>
</dbReference>
<comment type="catalytic activity">
    <reaction evidence="1">
        <text>ATP + protein L-histidine = ADP + protein N-phospho-L-histidine.</text>
        <dbReference type="EC" id="2.7.13.3"/>
    </reaction>
</comment>
<reference evidence="14 15" key="1">
    <citation type="submission" date="2018-10" db="EMBL/GenBank/DDBJ databases">
        <title>Isolation from soil.</title>
        <authorList>
            <person name="Hu J."/>
        </authorList>
    </citation>
    <scope>NUCLEOTIDE SEQUENCE [LARGE SCALE GENOMIC DNA]</scope>
    <source>
        <strain evidence="14 15">NEAU-Ht49</strain>
    </source>
</reference>
<dbReference type="GO" id="GO:0000155">
    <property type="term" value="F:phosphorelay sensor kinase activity"/>
    <property type="evidence" value="ECO:0007669"/>
    <property type="project" value="InterPro"/>
</dbReference>
<keyword evidence="9" id="KW-0902">Two-component regulatory system</keyword>
<dbReference type="InterPro" id="IPR003660">
    <property type="entry name" value="HAMP_dom"/>
</dbReference>
<evidence type="ECO:0000259" key="12">
    <source>
        <dbReference type="PROSITE" id="PS50109"/>
    </source>
</evidence>
<dbReference type="Gene3D" id="1.10.287.130">
    <property type="match status" value="1"/>
</dbReference>
<dbReference type="InterPro" id="IPR004358">
    <property type="entry name" value="Sig_transdc_His_kin-like_C"/>
</dbReference>
<gene>
    <name evidence="14" type="ORF">EBO15_20155</name>
</gene>
<keyword evidence="6 11" id="KW-0812">Transmembrane</keyword>
<protein>
    <recommendedName>
        <fullName evidence="3">histidine kinase</fullName>
        <ecNumber evidence="3">2.7.13.3</ecNumber>
    </recommendedName>
</protein>
<comment type="subcellular location">
    <subcellularLocation>
        <location evidence="2">Cell membrane</location>
    </subcellularLocation>
</comment>
<dbReference type="CDD" id="cd00075">
    <property type="entry name" value="HATPase"/>
    <property type="match status" value="1"/>
</dbReference>
<evidence type="ECO:0000256" key="10">
    <source>
        <dbReference type="ARBA" id="ARBA00023136"/>
    </source>
</evidence>
<dbReference type="InterPro" id="IPR005467">
    <property type="entry name" value="His_kinase_dom"/>
</dbReference>